<name>A0A284RT81_ARMOS</name>
<dbReference type="Proteomes" id="UP000219338">
    <property type="component" value="Unassembled WGS sequence"/>
</dbReference>
<dbReference type="OrthoDB" id="2920645at2759"/>
<gene>
    <name evidence="1" type="ORF">ARMOST_15380</name>
</gene>
<keyword evidence="2" id="KW-1185">Reference proteome</keyword>
<accession>A0A284RT81</accession>
<evidence type="ECO:0008006" key="3">
    <source>
        <dbReference type="Google" id="ProtNLM"/>
    </source>
</evidence>
<organism evidence="1 2">
    <name type="scientific">Armillaria ostoyae</name>
    <name type="common">Armillaria root rot fungus</name>
    <dbReference type="NCBI Taxonomy" id="47428"/>
    <lineage>
        <taxon>Eukaryota</taxon>
        <taxon>Fungi</taxon>
        <taxon>Dikarya</taxon>
        <taxon>Basidiomycota</taxon>
        <taxon>Agaricomycotina</taxon>
        <taxon>Agaricomycetes</taxon>
        <taxon>Agaricomycetidae</taxon>
        <taxon>Agaricales</taxon>
        <taxon>Marasmiineae</taxon>
        <taxon>Physalacriaceae</taxon>
        <taxon>Armillaria</taxon>
    </lineage>
</organism>
<evidence type="ECO:0000313" key="2">
    <source>
        <dbReference type="Proteomes" id="UP000219338"/>
    </source>
</evidence>
<protein>
    <recommendedName>
        <fullName evidence="3">F-box domain-containing protein</fullName>
    </recommendedName>
</protein>
<dbReference type="AlphaFoldDB" id="A0A284RT81"/>
<reference evidence="2" key="1">
    <citation type="journal article" date="2017" name="Nat. Ecol. Evol.">
        <title>Genome expansion and lineage-specific genetic innovations in the forest pathogenic fungi Armillaria.</title>
        <authorList>
            <person name="Sipos G."/>
            <person name="Prasanna A.N."/>
            <person name="Walter M.C."/>
            <person name="O'Connor E."/>
            <person name="Balint B."/>
            <person name="Krizsan K."/>
            <person name="Kiss B."/>
            <person name="Hess J."/>
            <person name="Varga T."/>
            <person name="Slot J."/>
            <person name="Riley R."/>
            <person name="Boka B."/>
            <person name="Rigling D."/>
            <person name="Barry K."/>
            <person name="Lee J."/>
            <person name="Mihaltcheva S."/>
            <person name="LaButti K."/>
            <person name="Lipzen A."/>
            <person name="Waldron R."/>
            <person name="Moloney N.M."/>
            <person name="Sperisen C."/>
            <person name="Kredics L."/>
            <person name="Vagvoelgyi C."/>
            <person name="Patrignani A."/>
            <person name="Fitzpatrick D."/>
            <person name="Nagy I."/>
            <person name="Doyle S."/>
            <person name="Anderson J.B."/>
            <person name="Grigoriev I.V."/>
            <person name="Gueldener U."/>
            <person name="Muensterkoetter M."/>
            <person name="Nagy L.G."/>
        </authorList>
    </citation>
    <scope>NUCLEOTIDE SEQUENCE [LARGE SCALE GENOMIC DNA]</scope>
    <source>
        <strain evidence="2">C18/9</strain>
    </source>
</reference>
<sequence>MHNLQLVGLPSDNLPTPSDLRLVLSNLVNTLEILSLICAVRDVEDSPLPQEHLTLPHVHTFSLGYGRTIKEVELILQFLDIPAVRDLSIRDCRIVPLLASDGAFTHIMKRLPLRQNLSLKLSNVVFEVREDYIMSQDVLDGNFDAEEDLPIPLRFIRKLTTVKQLSVNSPCPIFMYFTPYPQTLRGDEEIMLGDLARLINFSTVETMNIEADNWEIQDWDPDLTFLYNRFPWPSAQDGIYRGVVMNPLNIMLPYKLSEVSHCMHPSLEEGIENEYSQLAKDFDLE</sequence>
<dbReference type="EMBL" id="FUEG01000015">
    <property type="protein sequence ID" value="SJL11966.1"/>
    <property type="molecule type" value="Genomic_DNA"/>
</dbReference>
<proteinExistence type="predicted"/>
<evidence type="ECO:0000313" key="1">
    <source>
        <dbReference type="EMBL" id="SJL11966.1"/>
    </source>
</evidence>